<gene>
    <name evidence="3" type="ORF">NCTC11214_02949</name>
</gene>
<reference evidence="3 4" key="1">
    <citation type="submission" date="2018-12" db="EMBL/GenBank/DDBJ databases">
        <authorList>
            <consortium name="Pathogen Informatics"/>
        </authorList>
    </citation>
    <scope>NUCLEOTIDE SEQUENCE [LARGE SCALE GENOMIC DNA]</scope>
    <source>
        <strain evidence="3 4">NCTC11214</strain>
    </source>
</reference>
<feature type="signal peptide" evidence="2">
    <location>
        <begin position="1"/>
        <end position="18"/>
    </location>
</feature>
<feature type="chain" id="PRO_5019130366" description="Lipoprotein" evidence="2">
    <location>
        <begin position="19"/>
        <end position="164"/>
    </location>
</feature>
<evidence type="ECO:0000313" key="3">
    <source>
        <dbReference type="EMBL" id="VDZ59025.1"/>
    </source>
</evidence>
<sequence>MRKIILFAALGLSGCVCVYGPTKSGNVPQSDESASPAVAPVDATTLIGNRRPDELFSKAEAWFASKGITPVVSNEQSGIIATIGDSPALAQSYLDCSALGQSQPLQRQYRLVVQVYSAGEGSRVSAQASGTARLTTADGNDKVKPAECRSNGNFEKDMLETLRK</sequence>
<feature type="region of interest" description="Disordered" evidence="1">
    <location>
        <begin position="127"/>
        <end position="164"/>
    </location>
</feature>
<proteinExistence type="predicted"/>
<feature type="compositionally biased region" description="Basic and acidic residues" evidence="1">
    <location>
        <begin position="154"/>
        <end position="164"/>
    </location>
</feature>
<dbReference type="PROSITE" id="PS51257">
    <property type="entry name" value="PROKAR_LIPOPROTEIN"/>
    <property type="match status" value="1"/>
</dbReference>
<evidence type="ECO:0000313" key="4">
    <source>
        <dbReference type="Proteomes" id="UP000281391"/>
    </source>
</evidence>
<dbReference type="Proteomes" id="UP000281391">
    <property type="component" value="Chromosome"/>
</dbReference>
<protein>
    <recommendedName>
        <fullName evidence="5">Lipoprotein</fullName>
    </recommendedName>
</protein>
<keyword evidence="2" id="KW-0732">Signal</keyword>
<feature type="compositionally biased region" description="Polar residues" evidence="1">
    <location>
        <begin position="127"/>
        <end position="138"/>
    </location>
</feature>
<dbReference type="KEGG" id="sof:NCTC11214_02949"/>
<organism evidence="3 4">
    <name type="scientific">Serratia odorifera</name>
    <dbReference type="NCBI Taxonomy" id="618"/>
    <lineage>
        <taxon>Bacteria</taxon>
        <taxon>Pseudomonadati</taxon>
        <taxon>Pseudomonadota</taxon>
        <taxon>Gammaproteobacteria</taxon>
        <taxon>Enterobacterales</taxon>
        <taxon>Yersiniaceae</taxon>
        <taxon>Serratia</taxon>
    </lineage>
</organism>
<accession>A0A447KT78</accession>
<dbReference type="RefSeq" id="WP_004959456.1">
    <property type="nucleotide sequence ID" value="NZ_JBKQGT010000014.1"/>
</dbReference>
<evidence type="ECO:0000256" key="1">
    <source>
        <dbReference type="SAM" id="MobiDB-lite"/>
    </source>
</evidence>
<dbReference type="AlphaFoldDB" id="A0A447KT78"/>
<dbReference type="EMBL" id="LR134117">
    <property type="protein sequence ID" value="VDZ59025.1"/>
    <property type="molecule type" value="Genomic_DNA"/>
</dbReference>
<name>A0A447KT78_SEROD</name>
<evidence type="ECO:0008006" key="5">
    <source>
        <dbReference type="Google" id="ProtNLM"/>
    </source>
</evidence>
<evidence type="ECO:0000256" key="2">
    <source>
        <dbReference type="SAM" id="SignalP"/>
    </source>
</evidence>